<evidence type="ECO:0000256" key="2">
    <source>
        <dbReference type="ARBA" id="ARBA00022475"/>
    </source>
</evidence>
<dbReference type="KEGG" id="ccan:109681830"/>
<dbReference type="Pfam" id="PF00087">
    <property type="entry name" value="Toxin_TOLIP"/>
    <property type="match status" value="1"/>
</dbReference>
<comment type="subcellular location">
    <subcellularLocation>
        <location evidence="1">Cell membrane</location>
    </subcellularLocation>
</comment>
<dbReference type="InterPro" id="IPR035076">
    <property type="entry name" value="Toxin/TOLIP"/>
</dbReference>
<protein>
    <recommendedName>
        <fullName evidence="7">UPAR/Ly6 domain-containing protein</fullName>
    </recommendedName>
</protein>
<feature type="domain" description="UPAR/Ly6" evidence="7">
    <location>
        <begin position="21"/>
        <end position="107"/>
    </location>
</feature>
<dbReference type="Gene3D" id="2.10.60.10">
    <property type="entry name" value="CD59"/>
    <property type="match status" value="1"/>
</dbReference>
<evidence type="ECO:0000259" key="7">
    <source>
        <dbReference type="SMART" id="SM00134"/>
    </source>
</evidence>
<reference evidence="8" key="1">
    <citation type="submission" date="2023-09" db="UniProtKB">
        <authorList>
            <consortium name="Ensembl"/>
        </authorList>
    </citation>
    <scope>IDENTIFICATION</scope>
</reference>
<keyword evidence="5" id="KW-0325">Glycoprotein</keyword>
<dbReference type="InterPro" id="IPR018363">
    <property type="entry name" value="CD59_antigen_CS"/>
</dbReference>
<feature type="chain" id="PRO_5045020380" description="UPAR/Ly6 domain-containing protein" evidence="6">
    <location>
        <begin position="21"/>
        <end position="123"/>
    </location>
</feature>
<dbReference type="SUPFAM" id="SSF57302">
    <property type="entry name" value="Snake toxin-like"/>
    <property type="match status" value="1"/>
</dbReference>
<name>A0A8C0XN19_CASCN</name>
<dbReference type="InterPro" id="IPR016054">
    <property type="entry name" value="LY6_UPA_recep-like"/>
</dbReference>
<dbReference type="PANTHER" id="PTHR16983:SF1">
    <property type="entry name" value="PROSTATE STEM CELL ANTIGEN"/>
    <property type="match status" value="1"/>
</dbReference>
<dbReference type="SMART" id="SM00134">
    <property type="entry name" value="LU"/>
    <property type="match status" value="1"/>
</dbReference>
<dbReference type="PANTHER" id="PTHR16983">
    <property type="entry name" value="UPAR/LY6 DOMAIN-CONTAINING PROTEIN"/>
    <property type="match status" value="1"/>
</dbReference>
<dbReference type="CTD" id="8000"/>
<evidence type="ECO:0000256" key="5">
    <source>
        <dbReference type="ARBA" id="ARBA00023180"/>
    </source>
</evidence>
<evidence type="ECO:0000256" key="4">
    <source>
        <dbReference type="ARBA" id="ARBA00023136"/>
    </source>
</evidence>
<accession>A0A8C0XN19</accession>
<dbReference type="GeneID" id="109681830"/>
<gene>
    <name evidence="8" type="primary">Psca</name>
</gene>
<keyword evidence="4" id="KW-0472">Membrane</keyword>
<evidence type="ECO:0000256" key="3">
    <source>
        <dbReference type="ARBA" id="ARBA00022729"/>
    </source>
</evidence>
<dbReference type="GO" id="GO:0005886">
    <property type="term" value="C:plasma membrane"/>
    <property type="evidence" value="ECO:0007669"/>
    <property type="project" value="UniProtKB-SubCell"/>
</dbReference>
<dbReference type="AlphaFoldDB" id="A0A8C0XN19"/>
<organism evidence="8">
    <name type="scientific">Castor canadensis</name>
    <name type="common">American beaver</name>
    <dbReference type="NCBI Taxonomy" id="51338"/>
    <lineage>
        <taxon>Eukaryota</taxon>
        <taxon>Metazoa</taxon>
        <taxon>Chordata</taxon>
        <taxon>Craniata</taxon>
        <taxon>Vertebrata</taxon>
        <taxon>Euteleostomi</taxon>
        <taxon>Mammalia</taxon>
        <taxon>Eutheria</taxon>
        <taxon>Euarchontoglires</taxon>
        <taxon>Glires</taxon>
        <taxon>Rodentia</taxon>
        <taxon>Castorimorpha</taxon>
        <taxon>Castoridae</taxon>
        <taxon>Castor</taxon>
    </lineage>
</organism>
<proteinExistence type="predicted"/>
<dbReference type="PROSITE" id="PS00983">
    <property type="entry name" value="LY6_UPAR"/>
    <property type="match status" value="1"/>
</dbReference>
<dbReference type="CDD" id="cd23573">
    <property type="entry name" value="TFP_LU_ECD_PSCA"/>
    <property type="match status" value="1"/>
</dbReference>
<dbReference type="InterPro" id="IPR051110">
    <property type="entry name" value="Ly-6/neurotoxin-like_GPI-ap"/>
</dbReference>
<feature type="signal peptide" evidence="6">
    <location>
        <begin position="1"/>
        <end position="20"/>
    </location>
</feature>
<keyword evidence="3 6" id="KW-0732">Signal</keyword>
<sequence>MKAVLLALLAIGLALQPGDALQCYTCTAEMSNKNCQNVKNCTVTDTTCWTSRVSAVGFVTVISKGCSSNCEEEAENYYVGKKNVTCCDTDLCNFNGAHTLQPATTLGLLSMLGGLLLWGPTQL</sequence>
<keyword evidence="2" id="KW-1003">Cell membrane</keyword>
<evidence type="ECO:0000256" key="1">
    <source>
        <dbReference type="ARBA" id="ARBA00004236"/>
    </source>
</evidence>
<dbReference type="InterPro" id="IPR045860">
    <property type="entry name" value="Snake_toxin-like_sf"/>
</dbReference>
<dbReference type="FunFam" id="2.10.60.10:FF:000003">
    <property type="entry name" value="lymphocyte antigen 6E isoform X1"/>
    <property type="match status" value="1"/>
</dbReference>
<evidence type="ECO:0000313" key="8">
    <source>
        <dbReference type="Ensembl" id="ENSCCNP00000029014.1"/>
    </source>
</evidence>
<dbReference type="Ensembl" id="ENSCCNT00000036594.1">
    <property type="protein sequence ID" value="ENSCCNP00000029014.1"/>
    <property type="gene ID" value="ENSCCNG00000027860.1"/>
</dbReference>
<evidence type="ECO:0000256" key="6">
    <source>
        <dbReference type="SAM" id="SignalP"/>
    </source>
</evidence>
<dbReference type="OrthoDB" id="5945173at2759"/>